<gene>
    <name evidence="7" type="ORF">RDB_LOCUS82359</name>
</gene>
<feature type="domain" description="Zn(2)-C6 fungal-type" evidence="6">
    <location>
        <begin position="14"/>
        <end position="42"/>
    </location>
</feature>
<reference evidence="7" key="1">
    <citation type="submission" date="2021-01" db="EMBL/GenBank/DDBJ databases">
        <authorList>
            <person name="Kaushik A."/>
        </authorList>
    </citation>
    <scope>NUCLEOTIDE SEQUENCE</scope>
    <source>
        <strain evidence="7">AG2-2IIIB</strain>
    </source>
</reference>
<evidence type="ECO:0000256" key="3">
    <source>
        <dbReference type="ARBA" id="ARBA00023163"/>
    </source>
</evidence>
<evidence type="ECO:0000313" key="7">
    <source>
        <dbReference type="EMBL" id="CAE6447223.1"/>
    </source>
</evidence>
<accession>A0A8H3B3Q0</accession>
<comment type="caution">
    <text evidence="7">The sequence shown here is derived from an EMBL/GenBank/DDBJ whole genome shotgun (WGS) entry which is preliminary data.</text>
</comment>
<evidence type="ECO:0000259" key="6">
    <source>
        <dbReference type="PROSITE" id="PS50048"/>
    </source>
</evidence>
<organism evidence="7 8">
    <name type="scientific">Rhizoctonia solani</name>
    <dbReference type="NCBI Taxonomy" id="456999"/>
    <lineage>
        <taxon>Eukaryota</taxon>
        <taxon>Fungi</taxon>
        <taxon>Dikarya</taxon>
        <taxon>Basidiomycota</taxon>
        <taxon>Agaricomycotina</taxon>
        <taxon>Agaricomycetes</taxon>
        <taxon>Cantharellales</taxon>
        <taxon>Ceratobasidiaceae</taxon>
        <taxon>Rhizoctonia</taxon>
    </lineage>
</organism>
<keyword evidence="4" id="KW-0539">Nucleus</keyword>
<keyword evidence="2" id="KW-0238">DNA-binding</keyword>
<dbReference type="GO" id="GO:0008270">
    <property type="term" value="F:zinc ion binding"/>
    <property type="evidence" value="ECO:0007669"/>
    <property type="project" value="InterPro"/>
</dbReference>
<feature type="region of interest" description="Disordered" evidence="5">
    <location>
        <begin position="47"/>
        <end position="78"/>
    </location>
</feature>
<dbReference type="Gene3D" id="4.10.240.10">
    <property type="entry name" value="Zn(2)-C6 fungal-type DNA-binding domain"/>
    <property type="match status" value="1"/>
</dbReference>
<evidence type="ECO:0000256" key="1">
    <source>
        <dbReference type="ARBA" id="ARBA00023015"/>
    </source>
</evidence>
<dbReference type="CDD" id="cd00067">
    <property type="entry name" value="GAL4"/>
    <property type="match status" value="1"/>
</dbReference>
<evidence type="ECO:0000256" key="5">
    <source>
        <dbReference type="SAM" id="MobiDB-lite"/>
    </source>
</evidence>
<evidence type="ECO:0000256" key="2">
    <source>
        <dbReference type="ARBA" id="ARBA00023125"/>
    </source>
</evidence>
<dbReference type="InterPro" id="IPR050675">
    <property type="entry name" value="OAF3"/>
</dbReference>
<dbReference type="SMART" id="SM00066">
    <property type="entry name" value="GAL4"/>
    <property type="match status" value="1"/>
</dbReference>
<protein>
    <recommendedName>
        <fullName evidence="6">Zn(2)-C6 fungal-type domain-containing protein</fullName>
    </recommendedName>
</protein>
<dbReference type="Proteomes" id="UP000663843">
    <property type="component" value="Unassembled WGS sequence"/>
</dbReference>
<evidence type="ECO:0000313" key="8">
    <source>
        <dbReference type="Proteomes" id="UP000663843"/>
    </source>
</evidence>
<dbReference type="GO" id="GO:0045944">
    <property type="term" value="P:positive regulation of transcription by RNA polymerase II"/>
    <property type="evidence" value="ECO:0007669"/>
    <property type="project" value="TreeGrafter"/>
</dbReference>
<dbReference type="Pfam" id="PF00172">
    <property type="entry name" value="Zn_clus"/>
    <property type="match status" value="1"/>
</dbReference>
<dbReference type="InterPro" id="IPR001138">
    <property type="entry name" value="Zn2Cys6_DnaBD"/>
</dbReference>
<name>A0A8H3B3Q0_9AGAM</name>
<dbReference type="AlphaFoldDB" id="A0A8H3B3Q0"/>
<dbReference type="EMBL" id="CAJMWT010002571">
    <property type="protein sequence ID" value="CAE6447223.1"/>
    <property type="molecule type" value="Genomic_DNA"/>
</dbReference>
<proteinExistence type="predicted"/>
<dbReference type="GO" id="GO:0000981">
    <property type="term" value="F:DNA-binding transcription factor activity, RNA polymerase II-specific"/>
    <property type="evidence" value="ECO:0007669"/>
    <property type="project" value="InterPro"/>
</dbReference>
<dbReference type="PANTHER" id="PTHR31069:SF12">
    <property type="entry name" value="TRANSCRIPTION FACTOR DOMAIN-CONTAINING PROTEIN"/>
    <property type="match status" value="1"/>
</dbReference>
<keyword evidence="1" id="KW-0805">Transcription regulation</keyword>
<dbReference type="GO" id="GO:0005634">
    <property type="term" value="C:nucleus"/>
    <property type="evidence" value="ECO:0007669"/>
    <property type="project" value="TreeGrafter"/>
</dbReference>
<evidence type="ECO:0000256" key="4">
    <source>
        <dbReference type="ARBA" id="ARBA00023242"/>
    </source>
</evidence>
<keyword evidence="3" id="KW-0804">Transcription</keyword>
<dbReference type="GO" id="GO:0000978">
    <property type="term" value="F:RNA polymerase II cis-regulatory region sequence-specific DNA binding"/>
    <property type="evidence" value="ECO:0007669"/>
    <property type="project" value="TreeGrafter"/>
</dbReference>
<dbReference type="PROSITE" id="PS50048">
    <property type="entry name" value="ZN2_CY6_FUNGAL_2"/>
    <property type="match status" value="1"/>
</dbReference>
<dbReference type="SUPFAM" id="SSF57701">
    <property type="entry name" value="Zn2/Cys6 DNA-binding domain"/>
    <property type="match status" value="1"/>
</dbReference>
<dbReference type="InterPro" id="IPR036864">
    <property type="entry name" value="Zn2-C6_fun-type_DNA-bd_sf"/>
</dbReference>
<dbReference type="PANTHER" id="PTHR31069">
    <property type="entry name" value="OLEATE-ACTIVATED TRANSCRIPTION FACTOR 1-RELATED"/>
    <property type="match status" value="1"/>
</dbReference>
<sequence>MARTKSKPGPPPRSCLTCQKRRKKCDLGRPSCERCLKGGFECLGYNGKNHENTQRKNVNPNRPPPSDTIPILGAEPTHSDAVNCDSGQPPTRLPPDNCQYVDRNQPALSIFGSALIYNIARTVSQDIDNQAIDDYNRSWPQNQSQLTSTNGHARLHRPLTVTKHLQTASSTRVGEDNLRTVVQALYTSIPLSIDATQATREGHFEQIIHEFQLQRANYWLMSLPVPVTTSHQQKSFSYVASR</sequence>